<comment type="caution">
    <text evidence="1">The sequence shown here is derived from an EMBL/GenBank/DDBJ whole genome shotgun (WGS) entry which is preliminary data.</text>
</comment>
<organism evidence="1 2">
    <name type="scientific">Dipteronia sinensis</name>
    <dbReference type="NCBI Taxonomy" id="43782"/>
    <lineage>
        <taxon>Eukaryota</taxon>
        <taxon>Viridiplantae</taxon>
        <taxon>Streptophyta</taxon>
        <taxon>Embryophyta</taxon>
        <taxon>Tracheophyta</taxon>
        <taxon>Spermatophyta</taxon>
        <taxon>Magnoliopsida</taxon>
        <taxon>eudicotyledons</taxon>
        <taxon>Gunneridae</taxon>
        <taxon>Pentapetalae</taxon>
        <taxon>rosids</taxon>
        <taxon>malvids</taxon>
        <taxon>Sapindales</taxon>
        <taxon>Sapindaceae</taxon>
        <taxon>Hippocastanoideae</taxon>
        <taxon>Acereae</taxon>
        <taxon>Dipteronia</taxon>
    </lineage>
</organism>
<gene>
    <name evidence="1" type="ORF">Dsin_031065</name>
</gene>
<dbReference type="PANTHER" id="PTHR31170">
    <property type="entry name" value="BNAC04G53230D PROTEIN"/>
    <property type="match status" value="1"/>
</dbReference>
<dbReference type="AlphaFoldDB" id="A0AAD9ZM72"/>
<accession>A0AAD9ZM72</accession>
<sequence length="161" mass="18450">MSAMQGGHQLEPGVMKNLSNSWYLMVALSLSYFERMLMLRPAKAFIDFASRTTQHRFRMATFPLCTEIKGFGIKFRKVIPETILDIRFNNGSLEIPPLLVQETTETIFQNLIRLEQCYPNCPPIITAYAKLMDNLIDTTEDVEILCDNDVLDNRLNPEDAT</sequence>
<protein>
    <submittedName>
        <fullName evidence="1">Uncharacterized protein</fullName>
    </submittedName>
</protein>
<reference evidence="1" key="1">
    <citation type="journal article" date="2023" name="Plant J.">
        <title>Genome sequences and population genomics provide insights into the demographic history, inbreeding, and mutation load of two 'living fossil' tree species of Dipteronia.</title>
        <authorList>
            <person name="Feng Y."/>
            <person name="Comes H.P."/>
            <person name="Chen J."/>
            <person name="Zhu S."/>
            <person name="Lu R."/>
            <person name="Zhang X."/>
            <person name="Li P."/>
            <person name="Qiu J."/>
            <person name="Olsen K.M."/>
            <person name="Qiu Y."/>
        </authorList>
    </citation>
    <scope>NUCLEOTIDE SEQUENCE</scope>
    <source>
        <strain evidence="1">NBL</strain>
    </source>
</reference>
<dbReference type="InterPro" id="IPR004158">
    <property type="entry name" value="DUF247_pln"/>
</dbReference>
<dbReference type="EMBL" id="JANJYJ010000010">
    <property type="protein sequence ID" value="KAK3183779.1"/>
    <property type="molecule type" value="Genomic_DNA"/>
</dbReference>
<name>A0AAD9ZM72_9ROSI</name>
<evidence type="ECO:0000313" key="2">
    <source>
        <dbReference type="Proteomes" id="UP001281410"/>
    </source>
</evidence>
<dbReference type="Pfam" id="PF03140">
    <property type="entry name" value="DUF247"/>
    <property type="match status" value="1"/>
</dbReference>
<dbReference type="PANTHER" id="PTHR31170:SF17">
    <property type="match status" value="1"/>
</dbReference>
<evidence type="ECO:0000313" key="1">
    <source>
        <dbReference type="EMBL" id="KAK3183779.1"/>
    </source>
</evidence>
<keyword evidence="2" id="KW-1185">Reference proteome</keyword>
<proteinExistence type="predicted"/>
<dbReference type="Proteomes" id="UP001281410">
    <property type="component" value="Unassembled WGS sequence"/>
</dbReference>